<comment type="caution">
    <text evidence="1">The sequence shown here is derived from an EMBL/GenBank/DDBJ whole genome shotgun (WGS) entry which is preliminary data.</text>
</comment>
<dbReference type="EMBL" id="NESN01000002">
    <property type="protein sequence ID" value="PUE54138.1"/>
    <property type="molecule type" value="Genomic_DNA"/>
</dbReference>
<sequence length="338" mass="36832">MNFEPLIELTRNGVQECLHLGALAVTDTEGRVLAQVGNPHWLCFTRSTLKAMQALPLVQSGGVAHFGFTPSELAMMCASHNGEEMHVEQVASILRKSGTTTRQMRCGCHVPYRFTFFDRPMPEGFAYDERHHNCSGKHSGFLAYCVQHGLPTETYTEVDHPLQQQVRQAVAHLAGLSEEELALGIDGCSAPNYAMPLSRLARSYTRLAQPESDGLYGESLRQLGEAMSTHPELVSGTGRNDADFMRAGRGDWVTKVGADGVQVVASRARGQALAVKVMDGNKAALFAATVEALDQLGWLDEAQRQQLVPWRAATLLNVAGIPVGARRSVFKLQSGTRS</sequence>
<keyword evidence="2" id="KW-1185">Reference proteome</keyword>
<gene>
    <name evidence="1" type="ORF">B9Z37_06125</name>
</gene>
<dbReference type="AlphaFoldDB" id="A0A315EBC5"/>
<evidence type="ECO:0000313" key="2">
    <source>
        <dbReference type="Proteomes" id="UP000250790"/>
    </source>
</evidence>
<dbReference type="GO" id="GO:0016787">
    <property type="term" value="F:hydrolase activity"/>
    <property type="evidence" value="ECO:0007669"/>
    <property type="project" value="UniProtKB-KW"/>
</dbReference>
<dbReference type="OrthoDB" id="9780674at2"/>
<dbReference type="InterPro" id="IPR010349">
    <property type="entry name" value="Asparaginase_II"/>
</dbReference>
<proteinExistence type="predicted"/>
<accession>A0A315EBC5</accession>
<evidence type="ECO:0000313" key="1">
    <source>
        <dbReference type="EMBL" id="PUE54138.1"/>
    </source>
</evidence>
<keyword evidence="1" id="KW-0378">Hydrolase</keyword>
<reference evidence="1 2" key="1">
    <citation type="submission" date="2017-04" db="EMBL/GenBank/DDBJ databases">
        <title>Unexpected and diverse lifestyles within the genus Limnohabitans.</title>
        <authorList>
            <person name="Kasalicky V."/>
            <person name="Mehrshad M."/>
            <person name="Andrei S.-A."/>
            <person name="Salcher M."/>
            <person name="Kratochvilova H."/>
            <person name="Simek K."/>
            <person name="Ghai R."/>
        </authorList>
    </citation>
    <scope>NUCLEOTIDE SEQUENCE [LARGE SCALE GENOMIC DNA]</scope>
    <source>
        <strain evidence="1 2">II-B4</strain>
    </source>
</reference>
<name>A0A315EBC5_9BURK</name>
<dbReference type="PANTHER" id="PTHR42110">
    <property type="entry name" value="L-ASPARAGINASE, PUTATIVE (AFU_ORTHOLOGUE AFUA_3G11890)-RELATED"/>
    <property type="match status" value="1"/>
</dbReference>
<dbReference type="Proteomes" id="UP000250790">
    <property type="component" value="Unassembled WGS sequence"/>
</dbReference>
<dbReference type="RefSeq" id="WP_108312123.1">
    <property type="nucleotide sequence ID" value="NZ_NESN01000002.1"/>
</dbReference>
<organism evidence="1 2">
    <name type="scientific">Limnohabitans parvus II-B4</name>
    <dbReference type="NCBI Taxonomy" id="1293052"/>
    <lineage>
        <taxon>Bacteria</taxon>
        <taxon>Pseudomonadati</taxon>
        <taxon>Pseudomonadota</taxon>
        <taxon>Betaproteobacteria</taxon>
        <taxon>Burkholderiales</taxon>
        <taxon>Comamonadaceae</taxon>
        <taxon>Limnohabitans</taxon>
    </lineage>
</organism>
<dbReference type="PANTHER" id="PTHR42110:SF1">
    <property type="entry name" value="L-ASPARAGINASE, PUTATIVE (AFU_ORTHOLOGUE AFUA_3G11890)-RELATED"/>
    <property type="match status" value="1"/>
</dbReference>
<protein>
    <submittedName>
        <fullName evidence="1">Asparagine amidohydrolase</fullName>
    </submittedName>
</protein>
<dbReference type="Pfam" id="PF06089">
    <property type="entry name" value="Asparaginase_II"/>
    <property type="match status" value="1"/>
</dbReference>